<keyword evidence="6" id="KW-1185">Reference proteome</keyword>
<feature type="domain" description="HTH araC/xylS-type" evidence="4">
    <location>
        <begin position="57"/>
        <end position="155"/>
    </location>
</feature>
<reference evidence="5 6" key="1">
    <citation type="submission" date="2019-10" db="EMBL/GenBank/DDBJ databases">
        <title>Prolixibacter strains distinguished by the presence of nitrate reductase genes were adept at nitrate-dependent anaerobic corrosion of metallic iron and carbon steel.</title>
        <authorList>
            <person name="Iino T."/>
            <person name="Shono N."/>
            <person name="Ito K."/>
            <person name="Nakamura R."/>
            <person name="Sueoka K."/>
            <person name="Harayama S."/>
            <person name="Ohkuma M."/>
        </authorList>
    </citation>
    <scope>NUCLEOTIDE SEQUENCE [LARGE SCALE GENOMIC DNA]</scope>
    <source>
        <strain evidence="5 6">JCM 13498</strain>
    </source>
</reference>
<evidence type="ECO:0000313" key="6">
    <source>
        <dbReference type="Proteomes" id="UP000391834"/>
    </source>
</evidence>
<dbReference type="EMBL" id="BLAX01000001">
    <property type="protein sequence ID" value="GET34504.1"/>
    <property type="molecule type" value="Genomic_DNA"/>
</dbReference>
<dbReference type="GO" id="GO:0043565">
    <property type="term" value="F:sequence-specific DNA binding"/>
    <property type="evidence" value="ECO:0007669"/>
    <property type="project" value="InterPro"/>
</dbReference>
<keyword evidence="3" id="KW-0804">Transcription</keyword>
<keyword evidence="1" id="KW-0805">Transcription regulation</keyword>
<accession>A0A5M4B341</accession>
<dbReference type="SUPFAM" id="SSF46689">
    <property type="entry name" value="Homeodomain-like"/>
    <property type="match status" value="1"/>
</dbReference>
<evidence type="ECO:0000256" key="2">
    <source>
        <dbReference type="ARBA" id="ARBA00023125"/>
    </source>
</evidence>
<comment type="caution">
    <text evidence="5">The sequence shown here is derived from an EMBL/GenBank/DDBJ whole genome shotgun (WGS) entry which is preliminary data.</text>
</comment>
<dbReference type="Proteomes" id="UP000391834">
    <property type="component" value="Unassembled WGS sequence"/>
</dbReference>
<dbReference type="PANTHER" id="PTHR43280">
    <property type="entry name" value="ARAC-FAMILY TRANSCRIPTIONAL REGULATOR"/>
    <property type="match status" value="1"/>
</dbReference>
<dbReference type="PROSITE" id="PS01124">
    <property type="entry name" value="HTH_ARAC_FAMILY_2"/>
    <property type="match status" value="1"/>
</dbReference>
<dbReference type="Pfam" id="PF12833">
    <property type="entry name" value="HTH_18"/>
    <property type="match status" value="1"/>
</dbReference>
<evidence type="ECO:0000256" key="3">
    <source>
        <dbReference type="ARBA" id="ARBA00023163"/>
    </source>
</evidence>
<keyword evidence="2" id="KW-0238">DNA-binding</keyword>
<evidence type="ECO:0000313" key="5">
    <source>
        <dbReference type="EMBL" id="GET34504.1"/>
    </source>
</evidence>
<dbReference type="InterPro" id="IPR018060">
    <property type="entry name" value="HTH_AraC"/>
</dbReference>
<evidence type="ECO:0000256" key="1">
    <source>
        <dbReference type="ARBA" id="ARBA00023015"/>
    </source>
</evidence>
<evidence type="ECO:0000259" key="4">
    <source>
        <dbReference type="PROSITE" id="PS01124"/>
    </source>
</evidence>
<protein>
    <recommendedName>
        <fullName evidence="4">HTH araC/xylS-type domain-containing protein</fullName>
    </recommendedName>
</protein>
<dbReference type="GO" id="GO:0003700">
    <property type="term" value="F:DNA-binding transcription factor activity"/>
    <property type="evidence" value="ECO:0007669"/>
    <property type="project" value="InterPro"/>
</dbReference>
<gene>
    <name evidence="5" type="ORF">PbJCM13498_33670</name>
</gene>
<sequence>MNKLGIHDMTVELGKIEIMGELSEKKLQMFDAALRNAGLELIRDKKMQHIEKIKAAIYELVYLEDDLPKPNNSDYISKKVSLSYTYINTVFSEMLGTTIEKYIIEQRIERVKELLAYTELSLTDMAFKLHFSSVAHLSSQFKKLTGVNPSFYQKLRNRGKVKP</sequence>
<dbReference type="AlphaFoldDB" id="A0A5M4B341"/>
<dbReference type="InterPro" id="IPR009057">
    <property type="entry name" value="Homeodomain-like_sf"/>
</dbReference>
<proteinExistence type="predicted"/>
<dbReference type="Gene3D" id="1.10.10.60">
    <property type="entry name" value="Homeodomain-like"/>
    <property type="match status" value="1"/>
</dbReference>
<dbReference type="SMART" id="SM00342">
    <property type="entry name" value="HTH_ARAC"/>
    <property type="match status" value="1"/>
</dbReference>
<dbReference type="PANTHER" id="PTHR43280:SF28">
    <property type="entry name" value="HTH-TYPE TRANSCRIPTIONAL ACTIVATOR RHAS"/>
    <property type="match status" value="1"/>
</dbReference>
<organism evidence="5 6">
    <name type="scientific">Prolixibacter bellariivorans</name>
    <dbReference type="NCBI Taxonomy" id="314319"/>
    <lineage>
        <taxon>Bacteria</taxon>
        <taxon>Pseudomonadati</taxon>
        <taxon>Bacteroidota</taxon>
        <taxon>Bacteroidia</taxon>
        <taxon>Marinilabiliales</taxon>
        <taxon>Prolixibacteraceae</taxon>
        <taxon>Prolixibacter</taxon>
    </lineage>
</organism>
<name>A0A5M4B341_9BACT</name>